<gene>
    <name evidence="2" type="ORF">HPULCUR_002076</name>
</gene>
<dbReference type="EMBL" id="BAABUJ010000006">
    <property type="protein sequence ID" value="GAA5796701.1"/>
    <property type="molecule type" value="Genomic_DNA"/>
</dbReference>
<organism evidence="2 3">
    <name type="scientific">Helicostylum pulchrum</name>
    <dbReference type="NCBI Taxonomy" id="562976"/>
    <lineage>
        <taxon>Eukaryota</taxon>
        <taxon>Fungi</taxon>
        <taxon>Fungi incertae sedis</taxon>
        <taxon>Mucoromycota</taxon>
        <taxon>Mucoromycotina</taxon>
        <taxon>Mucoromycetes</taxon>
        <taxon>Mucorales</taxon>
        <taxon>Mucorineae</taxon>
        <taxon>Mucoraceae</taxon>
        <taxon>Helicostylum</taxon>
    </lineage>
</organism>
<dbReference type="PANTHER" id="PTHR10410">
    <property type="entry name" value="EUKARYOTIC TRANSLATION INITIATION FACTOR 3 -RELATED"/>
    <property type="match status" value="1"/>
</dbReference>
<name>A0ABP9XPH7_9FUNG</name>
<feature type="domain" description="MPN" evidence="1">
    <location>
        <begin position="52"/>
        <end position="190"/>
    </location>
</feature>
<proteinExistence type="predicted"/>
<reference evidence="2 3" key="1">
    <citation type="submission" date="2024-04" db="EMBL/GenBank/DDBJ databases">
        <title>genome sequences of Mucor flavus KT1a and Helicostylum pulchrum KT1b strains isolation_sourced from the surface of a dry-aged beef.</title>
        <authorList>
            <person name="Toyotome T."/>
            <person name="Hosono M."/>
            <person name="Torimaru M."/>
            <person name="Fukuda K."/>
            <person name="Mikami N."/>
        </authorList>
    </citation>
    <scope>NUCLEOTIDE SEQUENCE [LARGE SCALE GENOMIC DNA]</scope>
    <source>
        <strain evidence="2 3">KT1b</strain>
    </source>
</reference>
<protein>
    <recommendedName>
        <fullName evidence="1">MPN domain-containing protein</fullName>
    </recommendedName>
</protein>
<dbReference type="InterPro" id="IPR050242">
    <property type="entry name" value="JAMM_MPN+_peptidase_M67A"/>
</dbReference>
<evidence type="ECO:0000313" key="2">
    <source>
        <dbReference type="EMBL" id="GAA5796701.1"/>
    </source>
</evidence>
<dbReference type="SMART" id="SM00232">
    <property type="entry name" value="JAB_MPN"/>
    <property type="match status" value="1"/>
</dbReference>
<dbReference type="Gene3D" id="3.40.140.10">
    <property type="entry name" value="Cytidine Deaminase, domain 2"/>
    <property type="match status" value="1"/>
</dbReference>
<dbReference type="Proteomes" id="UP001476247">
    <property type="component" value="Unassembled WGS sequence"/>
</dbReference>
<evidence type="ECO:0000259" key="1">
    <source>
        <dbReference type="PROSITE" id="PS50249"/>
    </source>
</evidence>
<accession>A0ABP9XPH7</accession>
<dbReference type="Pfam" id="PF01398">
    <property type="entry name" value="JAB"/>
    <property type="match status" value="1"/>
</dbReference>
<dbReference type="PROSITE" id="PS50249">
    <property type="entry name" value="MPN"/>
    <property type="match status" value="1"/>
</dbReference>
<keyword evidence="3" id="KW-1185">Reference proteome</keyword>
<dbReference type="CDD" id="cd08067">
    <property type="entry name" value="MPN_2A_DUB"/>
    <property type="match status" value="1"/>
</dbReference>
<dbReference type="SUPFAM" id="SSF102712">
    <property type="entry name" value="JAB1/MPN domain"/>
    <property type="match status" value="1"/>
</dbReference>
<sequence>MHTDGKSRPKRAVKKPETFYNEHGHESGHGNDPFTLVPVGYYPNQKSAPFTVDIASNALLVMEFHSHLAYTEIIGLLGGRVVHKEDGSKQLKVEYVFPCRSTSTGIQCEMDPVSEMAAREVFEQKGLHVVGWYHSHPTFEPEPSIRDIENQTSYQDLFRDDASGVEPFIGVIITPYNSRNIVSDRSQFQFIHISKRWNLNNSYRLPFACLHNITQCETISNEVVEIIQNLITEYRTYEHKIDMNLRYGDITRLEKLMRSLKNHLFMSPENNEKFLLDLKEMIQKNFHGAISPQEEIPRQIDTIIHSLAI</sequence>
<evidence type="ECO:0000313" key="3">
    <source>
        <dbReference type="Proteomes" id="UP001476247"/>
    </source>
</evidence>
<dbReference type="InterPro" id="IPR000555">
    <property type="entry name" value="JAMM/MPN+_dom"/>
</dbReference>
<dbReference type="InterPro" id="IPR037518">
    <property type="entry name" value="MPN"/>
</dbReference>
<comment type="caution">
    <text evidence="2">The sequence shown here is derived from an EMBL/GenBank/DDBJ whole genome shotgun (WGS) entry which is preliminary data.</text>
</comment>